<dbReference type="InterPro" id="IPR042271">
    <property type="entry name" value="Zinicin_2_N"/>
</dbReference>
<keyword evidence="2" id="KW-1185">Reference proteome</keyword>
<proteinExistence type="predicted"/>
<dbReference type="PANTHER" id="PTHR39420">
    <property type="match status" value="1"/>
</dbReference>
<dbReference type="KEGG" id="abam:B1s21122_05325"/>
<gene>
    <name evidence="1" type="ORF">B1s21122_05325</name>
</gene>
<dbReference type="Gene3D" id="1.20.150.30">
    <property type="entry name" value="Zincin-like metallopeptidase, N-terminal domain"/>
    <property type="match status" value="1"/>
</dbReference>
<dbReference type="Pfam" id="PF10103">
    <property type="entry name" value="Zincin_2"/>
    <property type="match status" value="1"/>
</dbReference>
<protein>
    <submittedName>
        <fullName evidence="1">Zinicin-like metallopeptidase</fullName>
    </submittedName>
</protein>
<dbReference type="Proteomes" id="UP000217153">
    <property type="component" value="Chromosome"/>
</dbReference>
<evidence type="ECO:0000313" key="1">
    <source>
        <dbReference type="EMBL" id="ASY09739.1"/>
    </source>
</evidence>
<dbReference type="EMBL" id="CP016768">
    <property type="protein sequence ID" value="ASY09739.1"/>
    <property type="molecule type" value="Genomic_DNA"/>
</dbReference>
<dbReference type="SUPFAM" id="SSF55486">
    <property type="entry name" value="Metalloproteases ('zincins'), catalytic domain"/>
    <property type="match status" value="1"/>
</dbReference>
<dbReference type="RefSeq" id="WP_095681044.1">
    <property type="nucleotide sequence ID" value="NZ_CP016768.2"/>
</dbReference>
<dbReference type="OrthoDB" id="8478472at2"/>
<organism evidence="1 2">
    <name type="scientific">Candidatus Nanopelagicus limnae</name>
    <dbReference type="NCBI Taxonomy" id="1884634"/>
    <lineage>
        <taxon>Bacteria</taxon>
        <taxon>Bacillati</taxon>
        <taxon>Actinomycetota</taxon>
        <taxon>Actinomycetes</taxon>
        <taxon>Candidatus Nanopelagicales</taxon>
        <taxon>Candidatus Nanopelagicaceae</taxon>
        <taxon>Candidatus Nanopelagicus</taxon>
    </lineage>
</organism>
<evidence type="ECO:0000313" key="2">
    <source>
        <dbReference type="Proteomes" id="UP000217153"/>
    </source>
</evidence>
<reference evidence="2" key="1">
    <citation type="submission" date="2016-10" db="EMBL/GenBank/DDBJ databases">
        <title>High microdiversification within the ubiquitous acI lineage of Actinobacteria.</title>
        <authorList>
            <person name="Neuenschwander S.M."/>
            <person name="Salcher M."/>
            <person name="Ghai R."/>
            <person name="Pernthaler J."/>
        </authorList>
    </citation>
    <scope>NUCLEOTIDE SEQUENCE [LARGE SCALE GENOMIC DNA]</scope>
</reference>
<sequence length="439" mass="47713">MGFGFLPNEGQPDFDALLKKFSEMGIDSGALAGAKSFFESMQSGETASDQSLIKVANLREIAKKIITAKGDLPIGNLDQEKLNQSLLLANTWLDTEILFPAAVMPSQSAWSKRDWLDESVTGWQQLIEPLALGMADALGNVIANSSTSLPIEFMGSAEQSPAQQEAMKLMLSRILRGFMGTLIATQLGQGIGMLANSITGANDVAIPLLKTDSGSHLIPQNINEWAEGLGIDQEQVSIYLSLREAAAARLFANSPWLQNYIKDLITAYGKGISIDVESITRQAEEAMASGEIDMNNPQAINLALNAGLFTPQQTPAQELALTRLEMTLALIEGWIDHVISQVAAERMPAFNALIENSRRRRATNAPMQQLFANLLGLEVSPRKMREASTFWSEVKNLKGADGRDKCWEDAAFLPMPDDLSDVKAFLDSVTVPDDLSGLI</sequence>
<dbReference type="AlphaFoldDB" id="A0A249JZ00"/>
<name>A0A249JZ00_9ACTN</name>
<accession>A0A249JZ00</accession>
<dbReference type="PANTHER" id="PTHR39420:SF2">
    <property type="entry name" value="HYDROLASE"/>
    <property type="match status" value="1"/>
</dbReference>
<dbReference type="InterPro" id="IPR018766">
    <property type="entry name" value="Zinicin_2"/>
</dbReference>
<dbReference type="NCBIfam" id="TIGR03624">
    <property type="entry name" value="putative hydrolase"/>
    <property type="match status" value="1"/>
</dbReference>